<gene>
    <name evidence="1" type="ORF">PS704_05089</name>
</gene>
<organism evidence="1 2">
    <name type="scientific">Pseudomonas fluorescens</name>
    <dbReference type="NCBI Taxonomy" id="294"/>
    <lineage>
        <taxon>Bacteria</taxon>
        <taxon>Pseudomonadati</taxon>
        <taxon>Pseudomonadota</taxon>
        <taxon>Gammaproteobacteria</taxon>
        <taxon>Pseudomonadales</taxon>
        <taxon>Pseudomonadaceae</taxon>
        <taxon>Pseudomonas</taxon>
    </lineage>
</organism>
<dbReference type="Proteomes" id="UP000326557">
    <property type="component" value="Unassembled WGS sequence"/>
</dbReference>
<name>A0A5E7EYM5_PSEFL</name>
<accession>A0A5E7EYM5</accession>
<sequence length="80" mass="9040">MDAIVVIDGKNSVILKPSQRFEFYLAPGNHMFSIKPDKNLLSEPMSETDIEIRPNGPNSFRLRLISGDGPRIERSVQIQD</sequence>
<proteinExistence type="predicted"/>
<evidence type="ECO:0000313" key="1">
    <source>
        <dbReference type="EMBL" id="VVO32035.1"/>
    </source>
</evidence>
<protein>
    <submittedName>
        <fullName evidence="1">Uncharacterized protein</fullName>
    </submittedName>
</protein>
<reference evidence="1 2" key="1">
    <citation type="submission" date="2019-09" db="EMBL/GenBank/DDBJ databases">
        <authorList>
            <person name="Chandra G."/>
            <person name="Truman W A."/>
        </authorList>
    </citation>
    <scope>NUCLEOTIDE SEQUENCE [LARGE SCALE GENOMIC DNA]</scope>
    <source>
        <strain evidence="1">PS704</strain>
    </source>
</reference>
<evidence type="ECO:0000313" key="2">
    <source>
        <dbReference type="Proteomes" id="UP000326557"/>
    </source>
</evidence>
<dbReference type="EMBL" id="CABVHP010000021">
    <property type="protein sequence ID" value="VVO32035.1"/>
    <property type="molecule type" value="Genomic_DNA"/>
</dbReference>
<dbReference type="AlphaFoldDB" id="A0A5E7EYM5"/>